<dbReference type="Proteomes" id="UP000041254">
    <property type="component" value="Unassembled WGS sequence"/>
</dbReference>
<organism evidence="1 2">
    <name type="scientific">Vitrella brassicaformis (strain CCMP3155)</name>
    <dbReference type="NCBI Taxonomy" id="1169540"/>
    <lineage>
        <taxon>Eukaryota</taxon>
        <taxon>Sar</taxon>
        <taxon>Alveolata</taxon>
        <taxon>Colpodellida</taxon>
        <taxon>Vitrellaceae</taxon>
        <taxon>Vitrella</taxon>
    </lineage>
</organism>
<evidence type="ECO:0008006" key="3">
    <source>
        <dbReference type="Google" id="ProtNLM"/>
    </source>
</evidence>
<evidence type="ECO:0000313" key="1">
    <source>
        <dbReference type="EMBL" id="CEM33005.1"/>
    </source>
</evidence>
<keyword evidence="2" id="KW-1185">Reference proteome</keyword>
<dbReference type="VEuPathDB" id="CryptoDB:Vbra_18410"/>
<protein>
    <recommendedName>
        <fullName evidence="3">Ribosomal protein/NADH dehydrogenase domain-containing protein</fullName>
    </recommendedName>
</protein>
<proteinExistence type="predicted"/>
<evidence type="ECO:0000313" key="2">
    <source>
        <dbReference type="Proteomes" id="UP000041254"/>
    </source>
</evidence>
<dbReference type="InParanoid" id="A0A0G4GR73"/>
<sequence length="112" mass="13055">MSTRRLERVVLGTPTPLLTIEKLQIFAKDSNKVANDFTTYFLPTLRYWNPKLEFMTQPPPKDQQKERLRIVHSEASGGGEHDVNLSLYGYGHQLMQRILDIDTQKNLIREKK</sequence>
<dbReference type="AlphaFoldDB" id="A0A0G4GR73"/>
<gene>
    <name evidence="1" type="ORF">Vbra_18410</name>
</gene>
<dbReference type="EMBL" id="CDMY01000770">
    <property type="protein sequence ID" value="CEM33005.1"/>
    <property type="molecule type" value="Genomic_DNA"/>
</dbReference>
<reference evidence="1 2" key="1">
    <citation type="submission" date="2014-11" db="EMBL/GenBank/DDBJ databases">
        <authorList>
            <person name="Zhu J."/>
            <person name="Qi W."/>
            <person name="Song R."/>
        </authorList>
    </citation>
    <scope>NUCLEOTIDE SEQUENCE [LARGE SCALE GENOMIC DNA]</scope>
</reference>
<dbReference type="OrthoDB" id="436298at2759"/>
<dbReference type="FunCoup" id="A0A0G4GR73">
    <property type="interactions" value="12"/>
</dbReference>
<dbReference type="OMA" id="DVDAQWQ"/>
<accession>A0A0G4GR73</accession>
<name>A0A0G4GR73_VITBC</name>
<dbReference type="PhylomeDB" id="A0A0G4GR73"/>